<name>A0A4Y7RPP6_9FIRM</name>
<comment type="caution">
    <text evidence="1">The sequence shown here is derived from an EMBL/GenBank/DDBJ whole genome shotgun (WGS) entry which is preliminary data.</text>
</comment>
<protein>
    <submittedName>
        <fullName evidence="1">Uncharacterized protein</fullName>
    </submittedName>
</protein>
<keyword evidence="2" id="KW-1185">Reference proteome</keyword>
<accession>A0A4Y7RPP6</accession>
<dbReference type="AlphaFoldDB" id="A0A4Y7RPP6"/>
<evidence type="ECO:0000313" key="1">
    <source>
        <dbReference type="EMBL" id="TEB10642.1"/>
    </source>
</evidence>
<dbReference type="Proteomes" id="UP000297597">
    <property type="component" value="Unassembled WGS sequence"/>
</dbReference>
<organism evidence="1 2">
    <name type="scientific">Pelotomaculum propionicicum</name>
    <dbReference type="NCBI Taxonomy" id="258475"/>
    <lineage>
        <taxon>Bacteria</taxon>
        <taxon>Bacillati</taxon>
        <taxon>Bacillota</taxon>
        <taxon>Clostridia</taxon>
        <taxon>Eubacteriales</taxon>
        <taxon>Desulfotomaculaceae</taxon>
        <taxon>Pelotomaculum</taxon>
    </lineage>
</organism>
<reference evidence="1 2" key="1">
    <citation type="journal article" date="2018" name="Environ. Microbiol.">
        <title>Novel energy conservation strategies and behaviour of Pelotomaculum schinkii driving syntrophic propionate catabolism.</title>
        <authorList>
            <person name="Hidalgo-Ahumada C.A.P."/>
            <person name="Nobu M.K."/>
            <person name="Narihiro T."/>
            <person name="Tamaki H."/>
            <person name="Liu W.T."/>
            <person name="Kamagata Y."/>
            <person name="Stams A.J.M."/>
            <person name="Imachi H."/>
            <person name="Sousa D.Z."/>
        </authorList>
    </citation>
    <scope>NUCLEOTIDE SEQUENCE [LARGE SCALE GENOMIC DNA]</scope>
    <source>
        <strain evidence="1 2">MGP</strain>
    </source>
</reference>
<evidence type="ECO:0000313" key="2">
    <source>
        <dbReference type="Proteomes" id="UP000297597"/>
    </source>
</evidence>
<gene>
    <name evidence="1" type="ORF">Pmgp_02222</name>
</gene>
<proteinExistence type="predicted"/>
<dbReference type="EMBL" id="QFFZ01000023">
    <property type="protein sequence ID" value="TEB10642.1"/>
    <property type="molecule type" value="Genomic_DNA"/>
</dbReference>
<sequence length="186" mass="21319">MLQRSYRLEVLGGLHPKIRADDWRSPIVIRLLDGGSYIDGSATISLSYRRQAVEVNAEANERCVELRWSNLRSDYEKCKNTYQAPVLTEFAALGIACVVTADCPKAQITEVTQRGDKADFWLNDGQWLLEVSGQESGDLVALRDKKRDQLLANPFERPGFVCVSNFQQRKTYLWYYDYRAEARDES</sequence>